<organism evidence="2 3">
    <name type="scientific">Danaus plexippus plexippus</name>
    <dbReference type="NCBI Taxonomy" id="278856"/>
    <lineage>
        <taxon>Eukaryota</taxon>
        <taxon>Metazoa</taxon>
        <taxon>Ecdysozoa</taxon>
        <taxon>Arthropoda</taxon>
        <taxon>Hexapoda</taxon>
        <taxon>Insecta</taxon>
        <taxon>Pterygota</taxon>
        <taxon>Neoptera</taxon>
        <taxon>Endopterygota</taxon>
        <taxon>Lepidoptera</taxon>
        <taxon>Glossata</taxon>
        <taxon>Ditrysia</taxon>
        <taxon>Papilionoidea</taxon>
        <taxon>Nymphalidae</taxon>
        <taxon>Danainae</taxon>
        <taxon>Danaini</taxon>
        <taxon>Danaina</taxon>
        <taxon>Danaus</taxon>
        <taxon>Danaus</taxon>
    </lineage>
</organism>
<name>A0A212FDJ0_DANPL</name>
<dbReference type="EMBL" id="AGBW02009050">
    <property type="protein sequence ID" value="OWR51794.1"/>
    <property type="molecule type" value="Genomic_DNA"/>
</dbReference>
<evidence type="ECO:0000256" key="1">
    <source>
        <dbReference type="ARBA" id="ARBA00023180"/>
    </source>
</evidence>
<dbReference type="InterPro" id="IPR050309">
    <property type="entry name" value="Type-B_Carboxylest/Lipase"/>
</dbReference>
<dbReference type="KEGG" id="dpl:KGM_209128"/>
<dbReference type="ESTHER" id="danpl-g6ctg8">
    <property type="family name" value="Carb_B_Arthropoda"/>
</dbReference>
<reference evidence="2 3" key="1">
    <citation type="journal article" date="2011" name="Cell">
        <title>The monarch butterfly genome yields insights into long-distance migration.</title>
        <authorList>
            <person name="Zhan S."/>
            <person name="Merlin C."/>
            <person name="Boore J.L."/>
            <person name="Reppert S.M."/>
        </authorList>
    </citation>
    <scope>NUCLEOTIDE SEQUENCE [LARGE SCALE GENOMIC DNA]</scope>
    <source>
        <strain evidence="2">F-2</strain>
    </source>
</reference>
<comment type="caution">
    <text evidence="2">The sequence shown here is derived from an EMBL/GenBank/DDBJ whole genome shotgun (WGS) entry which is preliminary data.</text>
</comment>
<dbReference type="InterPro" id="IPR002018">
    <property type="entry name" value="CarbesteraseB"/>
</dbReference>
<dbReference type="eggNOG" id="KOG1516">
    <property type="taxonomic scope" value="Eukaryota"/>
</dbReference>
<dbReference type="OrthoDB" id="19653at2759"/>
<accession>A0A212FDJ0</accession>
<dbReference type="SUPFAM" id="SSF53474">
    <property type="entry name" value="alpha/beta-Hydrolases"/>
    <property type="match status" value="1"/>
</dbReference>
<evidence type="ECO:0000313" key="3">
    <source>
        <dbReference type="Proteomes" id="UP000007151"/>
    </source>
</evidence>
<sequence length="563" mass="62663">MWLLVFICVLAISRAQDPRVNTTQGIIIGRRALDGDYLSFYGIHYAGDTSGANRFKAPSPAPKYPGDYHAIDTDVICAQPSYRGIIGVENCLVLNVLTKNLTTPKPVMVWIEGEDYESTSGTLYSFRHLVESGLVVVSMNYRLSIFGFLCLGVEEAPGNAGLKDVIQGLQWIRENIAGFGGDPNNVMLVGHGSAAAMVDLITLSPLSNDLVHKALVLSGSALAPWAVSFNPLESARYVGAKLEYTHKSRSELAKLLAGTDLNVLNGVLTDNDFYNASVLFAPCVEDVNLNPNKTVLSDAPINILRSGKYSKIPYVAGYTDREGTVRAQQAVLNNWLSKMEMNFKDFIQTDLSFKNDSNKTAVAQEIREFYFAKKTINMDVIEDYLDYHGDVLILIPIMRGARERALTSPDNVRLFEYAYRGSHNSDWTYPTIPINGAKHGAILNYLFDFDLRIGDKTAQESITKRIVGLAFTGKPFPMDYNATTWDAITPYFMHMLYMSGSEVADKLTLYKEEMQGNLNQERTEFWSKIFDRHYEAPKPVSSAQTLIGFHAIVIVAQLMTKLL</sequence>
<keyword evidence="3" id="KW-1185">Reference proteome</keyword>
<dbReference type="Pfam" id="PF00135">
    <property type="entry name" value="COesterase"/>
    <property type="match status" value="1"/>
</dbReference>
<evidence type="ECO:0000313" key="2">
    <source>
        <dbReference type="EMBL" id="OWR51794.1"/>
    </source>
</evidence>
<dbReference type="InterPro" id="IPR029058">
    <property type="entry name" value="AB_hydrolase_fold"/>
</dbReference>
<gene>
    <name evidence="2" type="ORF">KGM_209128</name>
</gene>
<dbReference type="Proteomes" id="UP000007151">
    <property type="component" value="Unassembled WGS sequence"/>
</dbReference>
<protein>
    <submittedName>
        <fullName evidence="2">Carboxyl/choline esterase CCE002a</fullName>
    </submittedName>
</protein>
<keyword evidence="1" id="KW-0325">Glycoprotein</keyword>
<dbReference type="Gene3D" id="3.40.50.1820">
    <property type="entry name" value="alpha/beta hydrolase"/>
    <property type="match status" value="1"/>
</dbReference>
<dbReference type="AlphaFoldDB" id="A0A212FDJ0"/>
<dbReference type="PANTHER" id="PTHR11559">
    <property type="entry name" value="CARBOXYLESTERASE"/>
    <property type="match status" value="1"/>
</dbReference>
<proteinExistence type="predicted"/>